<dbReference type="GO" id="GO:0000492">
    <property type="term" value="P:box C/D snoRNP assembly"/>
    <property type="evidence" value="ECO:0007669"/>
    <property type="project" value="TreeGrafter"/>
</dbReference>
<dbReference type="Pfam" id="PF25790">
    <property type="entry name" value="BCD1"/>
    <property type="match status" value="1"/>
</dbReference>
<comment type="function">
    <text evidence="5">Required for box C/D snoRNAs accumulation involved in snoRNA processing, snoRNA transport to the nucleolus and ribosome biogenesis.</text>
</comment>
<evidence type="ECO:0000256" key="8">
    <source>
        <dbReference type="SAM" id="MobiDB-lite"/>
    </source>
</evidence>
<evidence type="ECO:0000256" key="3">
    <source>
        <dbReference type="ARBA" id="ARBA00022771"/>
    </source>
</evidence>
<dbReference type="CDD" id="cd23023">
    <property type="entry name" value="zf-HIT_BCD1"/>
    <property type="match status" value="1"/>
</dbReference>
<keyword evidence="3 7" id="KW-0863">Zinc-finger</keyword>
<dbReference type="InterPro" id="IPR057721">
    <property type="entry name" value="BCD1_alpha/beta"/>
</dbReference>
<evidence type="ECO:0000256" key="6">
    <source>
        <dbReference type="ARBA" id="ARBA00049654"/>
    </source>
</evidence>
<dbReference type="EMBL" id="KQ965832">
    <property type="protein sequence ID" value="KXS10245.1"/>
    <property type="molecule type" value="Genomic_DNA"/>
</dbReference>
<dbReference type="STRING" id="1344416.A0A139A146"/>
<feature type="region of interest" description="Disordered" evidence="8">
    <location>
        <begin position="85"/>
        <end position="119"/>
    </location>
</feature>
<dbReference type="PROSITE" id="PS51083">
    <property type="entry name" value="ZF_HIT"/>
    <property type="match status" value="1"/>
</dbReference>
<protein>
    <recommendedName>
        <fullName evidence="9">HIT-type domain-containing protein</fullName>
    </recommendedName>
</protein>
<sequence length="501" mass="52080">MPSPSTCSVCHLHASKYKCPRCLARTCSAVCVSAHKKSSGCDGKRDRAKFVAMAEYDDNTLVSDYVFLEDGSRLVTSTSRNPLAHTNSFSSPSPFSPAPSSGTAHPRTRRKPPRSHVKLSTLVAAARAQGVELRIMPAGMSRRVRNQTGVRRVKSASAGGGGGGGGNTAAGVGDADVTMGDAQAQKTQPHKGHKGKSKGKTAPATRKNETTELLWTVEWVLTSTGEMVLQHGVVSTTPLVAAFARVQKHFSSLSAALLPSSSTPTSTSASNPPSLSTTPPSHPLTFLLPPAGATSPSCSPATHQPLVTLRRVPADTTLERALRGEVVVEFPRVYVWPLLAPVAPEIPVGTGEDVDVDVVEGKADVAQVQTLVHVVSQDGGKKVYTVVDKVLVSDPSTTATTTAAAGPAHSSSDVDDEEGDEGDDDAGADLPDVLTFTGGAGPDADTEVGDEGDGDEPEEEQEQGEVVEMDLRELGFDAEALVRAMEADFGGGGCGSGRVVT</sequence>
<keyword evidence="11" id="KW-1185">Reference proteome</keyword>
<dbReference type="SUPFAM" id="SSF144232">
    <property type="entry name" value="HIT/MYND zinc finger-like"/>
    <property type="match status" value="1"/>
</dbReference>
<feature type="domain" description="HIT-type" evidence="9">
    <location>
        <begin position="7"/>
        <end position="41"/>
    </location>
</feature>
<dbReference type="GO" id="GO:0008270">
    <property type="term" value="F:zinc ion binding"/>
    <property type="evidence" value="ECO:0007669"/>
    <property type="project" value="UniProtKB-UniRule"/>
</dbReference>
<evidence type="ECO:0000313" key="11">
    <source>
        <dbReference type="Proteomes" id="UP000070544"/>
    </source>
</evidence>
<evidence type="ECO:0000256" key="5">
    <source>
        <dbReference type="ARBA" id="ARBA00049598"/>
    </source>
</evidence>
<feature type="region of interest" description="Disordered" evidence="8">
    <location>
        <begin position="257"/>
        <end position="282"/>
    </location>
</feature>
<feature type="compositionally biased region" description="Low complexity" evidence="8">
    <location>
        <begin position="398"/>
        <end position="411"/>
    </location>
</feature>
<dbReference type="GO" id="GO:0070761">
    <property type="term" value="C:pre-snoRNP complex"/>
    <property type="evidence" value="ECO:0007669"/>
    <property type="project" value="TreeGrafter"/>
</dbReference>
<feature type="compositionally biased region" description="Basic residues" evidence="8">
    <location>
        <begin position="188"/>
        <end position="199"/>
    </location>
</feature>
<feature type="compositionally biased region" description="Acidic residues" evidence="8">
    <location>
        <begin position="413"/>
        <end position="427"/>
    </location>
</feature>
<evidence type="ECO:0000256" key="7">
    <source>
        <dbReference type="PROSITE-ProRule" id="PRU00453"/>
    </source>
</evidence>
<feature type="compositionally biased region" description="Basic residues" evidence="8">
    <location>
        <begin position="106"/>
        <end position="117"/>
    </location>
</feature>
<dbReference type="OrthoDB" id="272357at2759"/>
<feature type="compositionally biased region" description="Acidic residues" evidence="8">
    <location>
        <begin position="444"/>
        <end position="466"/>
    </location>
</feature>
<dbReference type="Gene3D" id="3.30.60.190">
    <property type="match status" value="1"/>
</dbReference>
<keyword evidence="2" id="KW-0479">Metal-binding</keyword>
<gene>
    <name evidence="10" type="ORF">M427DRAFT_37616</name>
</gene>
<dbReference type="GO" id="GO:0000463">
    <property type="term" value="P:maturation of LSU-rRNA from tricistronic rRNA transcript (SSU-rRNA, 5.8S rRNA, LSU-rRNA)"/>
    <property type="evidence" value="ECO:0007669"/>
    <property type="project" value="TreeGrafter"/>
</dbReference>
<evidence type="ECO:0000256" key="1">
    <source>
        <dbReference type="ARBA" id="ARBA00022553"/>
    </source>
</evidence>
<dbReference type="AlphaFoldDB" id="A0A139A146"/>
<evidence type="ECO:0000256" key="4">
    <source>
        <dbReference type="ARBA" id="ARBA00022833"/>
    </source>
</evidence>
<accession>A0A139A146</accession>
<evidence type="ECO:0000259" key="9">
    <source>
        <dbReference type="PROSITE" id="PS51083"/>
    </source>
</evidence>
<proteinExistence type="inferred from homology"/>
<dbReference type="InterPro" id="IPR051639">
    <property type="entry name" value="BCD1"/>
</dbReference>
<feature type="region of interest" description="Disordered" evidence="8">
    <location>
        <begin position="398"/>
        <end position="466"/>
    </location>
</feature>
<keyword evidence="1" id="KW-0597">Phosphoprotein</keyword>
<feature type="compositionally biased region" description="Low complexity" evidence="8">
    <location>
        <begin position="88"/>
        <end position="101"/>
    </location>
</feature>
<reference evidence="10 11" key="1">
    <citation type="journal article" date="2015" name="Genome Biol. Evol.">
        <title>Phylogenomic analyses indicate that early fungi evolved digesting cell walls of algal ancestors of land plants.</title>
        <authorList>
            <person name="Chang Y."/>
            <person name="Wang S."/>
            <person name="Sekimoto S."/>
            <person name="Aerts A.L."/>
            <person name="Choi C."/>
            <person name="Clum A."/>
            <person name="LaButti K.M."/>
            <person name="Lindquist E.A."/>
            <person name="Yee Ngan C."/>
            <person name="Ohm R.A."/>
            <person name="Salamov A.A."/>
            <person name="Grigoriev I.V."/>
            <person name="Spatafora J.W."/>
            <person name="Berbee M.L."/>
        </authorList>
    </citation>
    <scope>NUCLEOTIDE SEQUENCE [LARGE SCALE GENOMIC DNA]</scope>
    <source>
        <strain evidence="10 11">JEL478</strain>
    </source>
</reference>
<dbReference type="GO" id="GO:0005634">
    <property type="term" value="C:nucleus"/>
    <property type="evidence" value="ECO:0007669"/>
    <property type="project" value="TreeGrafter"/>
</dbReference>
<evidence type="ECO:0000256" key="2">
    <source>
        <dbReference type="ARBA" id="ARBA00022723"/>
    </source>
</evidence>
<dbReference type="PANTHER" id="PTHR13483">
    <property type="entry name" value="BOX C_D SNORNA PROTEIN 1-RELATED"/>
    <property type="match status" value="1"/>
</dbReference>
<keyword evidence="4" id="KW-0862">Zinc</keyword>
<dbReference type="Pfam" id="PF04438">
    <property type="entry name" value="zf-HIT"/>
    <property type="match status" value="1"/>
</dbReference>
<comment type="similarity">
    <text evidence="6">Belongs to the BCD1 family.</text>
</comment>
<evidence type="ECO:0000313" key="10">
    <source>
        <dbReference type="EMBL" id="KXS10245.1"/>
    </source>
</evidence>
<name>A0A139A146_GONPJ</name>
<dbReference type="InterPro" id="IPR007529">
    <property type="entry name" value="Znf_HIT"/>
</dbReference>
<feature type="region of interest" description="Disordered" evidence="8">
    <location>
        <begin position="144"/>
        <end position="207"/>
    </location>
</feature>
<dbReference type="Proteomes" id="UP000070544">
    <property type="component" value="Unassembled WGS sequence"/>
</dbReference>
<feature type="compositionally biased region" description="Gly residues" evidence="8">
    <location>
        <begin position="158"/>
        <end position="168"/>
    </location>
</feature>
<organism evidence="10 11">
    <name type="scientific">Gonapodya prolifera (strain JEL478)</name>
    <name type="common">Monoblepharis prolifera</name>
    <dbReference type="NCBI Taxonomy" id="1344416"/>
    <lineage>
        <taxon>Eukaryota</taxon>
        <taxon>Fungi</taxon>
        <taxon>Fungi incertae sedis</taxon>
        <taxon>Chytridiomycota</taxon>
        <taxon>Chytridiomycota incertae sedis</taxon>
        <taxon>Monoblepharidomycetes</taxon>
        <taxon>Monoblepharidales</taxon>
        <taxon>Gonapodyaceae</taxon>
        <taxon>Gonapodya</taxon>
    </lineage>
</organism>
<dbReference type="PANTHER" id="PTHR13483:SF3">
    <property type="entry name" value="BOX C_D SNORNA PROTEIN 1"/>
    <property type="match status" value="1"/>
</dbReference>
<dbReference type="GO" id="GO:0048254">
    <property type="term" value="P:snoRNA localization"/>
    <property type="evidence" value="ECO:0007669"/>
    <property type="project" value="TreeGrafter"/>
</dbReference>